<sequence length="594" mass="64511">MMSYKAPLRDMRFVLFELMGAGELASLPGYEDFTRDLIDPVLEQGAKICEEVLFPLNRSGDEEGCTLENGLVRTPKGFQEAYRIYCEGGWPSLACDPEFGGQGAPHMLGVMIEEMMCSANLSFGLYPGLTQGAYVCLSGYGSDELKRIYLPKMVEGVWSGTMCLTEPHCGTDLGLLRTRAKPQADGSYRLSGSKMFISAGEHDLTENIVHLVLARLPDAPKGVKGISLFLCPKYLVHEDGSLGARNGVSCGSIEHKMGIKASATCVMNFDEATAFLIGEPHKGLRAMFAMMNAERLAVGVQGLGVAEAAYQGAAAYARERLQGRSLSGAKHPEKPADPIIVHPDVRRMLLTQRAYAEGCRALAALAAKQLDLGRHSDPAVRRDAEDFVALVTPIVKALLTDLGTECANLGMQIMGGHGYIRENGMEQYVRDARIAQIYEGTNGVQALDLVGRKLPAHAGRLLRAFFHPVSAYIEAKAGDKELAEFVQPLAKSFQRLQQATAQVARAGMRDPDEAGAAASEYLRLFGLTALAYLWTRMAEVSLAARQTGEDEKFYAAKIATGRFYMQRVLPQTSGLFSSIMAGGRTMMAFDEAAF</sequence>
<comment type="function">
    <text evidence="7">Involved in the assimilation of dimethylsulphoniopropionate (DMSP), an important compound in the fixation of carbon in marine phytoplankton, by mediating the conversion of 3-(methylthio)propanoyl-CoA (MMPA-CoA) to 3-(methylthio)acryloyl-CoA (MTA-CoA).</text>
</comment>
<dbReference type="Proteomes" id="UP000236286">
    <property type="component" value="Unassembled WGS sequence"/>
</dbReference>
<evidence type="ECO:0000313" key="15">
    <source>
        <dbReference type="EMBL" id="PNG26606.1"/>
    </source>
</evidence>
<reference evidence="15 16" key="1">
    <citation type="submission" date="2017-10" db="EMBL/GenBank/DDBJ databases">
        <title>Genome announcement of Methylocella silvestris TVC from permafrost.</title>
        <authorList>
            <person name="Wang J."/>
            <person name="Geng K."/>
            <person name="Ul-Haque F."/>
            <person name="Crombie A.T."/>
            <person name="Street L.E."/>
            <person name="Wookey P.A."/>
            <person name="Murrell J.C."/>
            <person name="Pratscher J."/>
        </authorList>
    </citation>
    <scope>NUCLEOTIDE SEQUENCE [LARGE SCALE GENOMIC DNA]</scope>
    <source>
        <strain evidence="15 16">TVC</strain>
    </source>
</reference>
<dbReference type="GO" id="GO:0016627">
    <property type="term" value="F:oxidoreductase activity, acting on the CH-CH group of donors"/>
    <property type="evidence" value="ECO:0007669"/>
    <property type="project" value="InterPro"/>
</dbReference>
<comment type="caution">
    <text evidence="15">The sequence shown here is derived from an EMBL/GenBank/DDBJ whole genome shotgun (WGS) entry which is preliminary data.</text>
</comment>
<dbReference type="EMBL" id="PDZR01000006">
    <property type="protein sequence ID" value="PNG26606.1"/>
    <property type="molecule type" value="Genomic_DNA"/>
</dbReference>
<evidence type="ECO:0000259" key="12">
    <source>
        <dbReference type="Pfam" id="PF02770"/>
    </source>
</evidence>
<evidence type="ECO:0000256" key="7">
    <source>
        <dbReference type="ARBA" id="ARBA00058683"/>
    </source>
</evidence>
<evidence type="ECO:0000256" key="4">
    <source>
        <dbReference type="ARBA" id="ARBA00022827"/>
    </source>
</evidence>
<dbReference type="GO" id="GO:0050660">
    <property type="term" value="F:flavin adenine dinucleotide binding"/>
    <property type="evidence" value="ECO:0007669"/>
    <property type="project" value="InterPro"/>
</dbReference>
<evidence type="ECO:0000256" key="9">
    <source>
        <dbReference type="ARBA" id="ARBA00069043"/>
    </source>
</evidence>
<dbReference type="PANTHER" id="PTHR42803:SF1">
    <property type="entry name" value="BROAD-SPECIFICITY LINEAR ACYL-COA DEHYDROGENASE FADE5"/>
    <property type="match status" value="1"/>
</dbReference>
<evidence type="ECO:0000256" key="3">
    <source>
        <dbReference type="ARBA" id="ARBA00022630"/>
    </source>
</evidence>
<dbReference type="Pfam" id="PF00441">
    <property type="entry name" value="Acyl-CoA_dh_1"/>
    <property type="match status" value="1"/>
</dbReference>
<dbReference type="EC" id="1.3.99.41" evidence="8"/>
<gene>
    <name evidence="15" type="ORF">CR492_07950</name>
</gene>
<dbReference type="SUPFAM" id="SSF47203">
    <property type="entry name" value="Acyl-CoA dehydrogenase C-terminal domain-like"/>
    <property type="match status" value="1"/>
</dbReference>
<dbReference type="Pfam" id="PF02770">
    <property type="entry name" value="Acyl-CoA_dh_M"/>
    <property type="match status" value="1"/>
</dbReference>
<comment type="similarity">
    <text evidence="2 10">Belongs to the acyl-CoA dehydrogenase family.</text>
</comment>
<protein>
    <recommendedName>
        <fullName evidence="9">3-methylmercaptopropionyl-CoA dehydrogenase</fullName>
        <ecNumber evidence="8">1.3.99.41</ecNumber>
    </recommendedName>
</protein>
<dbReference type="InterPro" id="IPR036250">
    <property type="entry name" value="AcylCo_DH-like_C"/>
</dbReference>
<evidence type="ECO:0000256" key="1">
    <source>
        <dbReference type="ARBA" id="ARBA00001974"/>
    </source>
</evidence>
<dbReference type="InterPro" id="IPR052166">
    <property type="entry name" value="Diverse_Acyl-CoA_DH"/>
</dbReference>
<keyword evidence="3 10" id="KW-0285">Flavoprotein</keyword>
<dbReference type="OrthoDB" id="9807883at2"/>
<dbReference type="FunFam" id="2.40.110.10:FF:000031">
    <property type="entry name" value="Acyl-CoA dehydrogenase, putative"/>
    <property type="match status" value="1"/>
</dbReference>
<evidence type="ECO:0000256" key="5">
    <source>
        <dbReference type="ARBA" id="ARBA00023002"/>
    </source>
</evidence>
<feature type="domain" description="Acyl-CoA oxidase/dehydrogenase middle" evidence="12">
    <location>
        <begin position="162"/>
        <end position="271"/>
    </location>
</feature>
<keyword evidence="5 10" id="KW-0560">Oxidoreductase</keyword>
<keyword evidence="4 10" id="KW-0274">FAD</keyword>
<dbReference type="SUPFAM" id="SSF56645">
    <property type="entry name" value="Acyl-CoA dehydrogenase NM domain-like"/>
    <property type="match status" value="1"/>
</dbReference>
<comment type="cofactor">
    <cofactor evidence="1 10">
        <name>FAD</name>
        <dbReference type="ChEBI" id="CHEBI:57692"/>
    </cofactor>
</comment>
<dbReference type="InterPro" id="IPR009100">
    <property type="entry name" value="AcylCoA_DH/oxidase_NM_dom_sf"/>
</dbReference>
<feature type="domain" description="Acyl-CoA dehydrogenase/oxidase C-terminal" evidence="11">
    <location>
        <begin position="282"/>
        <end position="449"/>
    </location>
</feature>
<feature type="domain" description="Acetyl-CoA dehydrogenase-like C-terminal" evidence="14">
    <location>
        <begin position="465"/>
        <end position="590"/>
    </location>
</feature>
<evidence type="ECO:0000313" key="16">
    <source>
        <dbReference type="Proteomes" id="UP000236286"/>
    </source>
</evidence>
<dbReference type="Gene3D" id="1.20.140.10">
    <property type="entry name" value="Butyryl-CoA Dehydrogenase, subunit A, domain 3"/>
    <property type="match status" value="1"/>
</dbReference>
<evidence type="ECO:0000256" key="2">
    <source>
        <dbReference type="ARBA" id="ARBA00009347"/>
    </source>
</evidence>
<dbReference type="Gene3D" id="1.10.540.10">
    <property type="entry name" value="Acyl-CoA dehydrogenase/oxidase, N-terminal domain"/>
    <property type="match status" value="1"/>
</dbReference>
<dbReference type="InterPro" id="IPR013786">
    <property type="entry name" value="AcylCoA_DH/ox_N"/>
</dbReference>
<evidence type="ECO:0000259" key="11">
    <source>
        <dbReference type="Pfam" id="PF00441"/>
    </source>
</evidence>
<dbReference type="Gene3D" id="2.40.110.10">
    <property type="entry name" value="Butyryl-CoA Dehydrogenase, subunit A, domain 2"/>
    <property type="match status" value="1"/>
</dbReference>
<dbReference type="InterPro" id="IPR025878">
    <property type="entry name" value="Acyl-CoA_dh-like_C_dom"/>
</dbReference>
<accession>A0A2J7TIN8</accession>
<proteinExistence type="inferred from homology"/>
<evidence type="ECO:0000256" key="8">
    <source>
        <dbReference type="ARBA" id="ARBA00066694"/>
    </source>
</evidence>
<dbReference type="RefSeq" id="WP_102843202.1">
    <property type="nucleotide sequence ID" value="NZ_PDZR01000006.1"/>
</dbReference>
<dbReference type="Pfam" id="PF12806">
    <property type="entry name" value="Acyl-CoA_dh_C"/>
    <property type="match status" value="1"/>
</dbReference>
<dbReference type="InterPro" id="IPR046373">
    <property type="entry name" value="Acyl-CoA_Oxase/DH_mid-dom_sf"/>
</dbReference>
<organism evidence="15 16">
    <name type="scientific">Methylocella silvestris</name>
    <dbReference type="NCBI Taxonomy" id="199596"/>
    <lineage>
        <taxon>Bacteria</taxon>
        <taxon>Pseudomonadati</taxon>
        <taxon>Pseudomonadota</taxon>
        <taxon>Alphaproteobacteria</taxon>
        <taxon>Hyphomicrobiales</taxon>
        <taxon>Beijerinckiaceae</taxon>
        <taxon>Methylocella</taxon>
    </lineage>
</organism>
<evidence type="ECO:0000259" key="14">
    <source>
        <dbReference type="Pfam" id="PF12806"/>
    </source>
</evidence>
<evidence type="ECO:0000256" key="6">
    <source>
        <dbReference type="ARBA" id="ARBA00051388"/>
    </source>
</evidence>
<dbReference type="InterPro" id="IPR037069">
    <property type="entry name" value="AcylCoA_DH/ox_N_sf"/>
</dbReference>
<dbReference type="Pfam" id="PF02771">
    <property type="entry name" value="Acyl-CoA_dh_N"/>
    <property type="match status" value="1"/>
</dbReference>
<dbReference type="AlphaFoldDB" id="A0A2J7TIN8"/>
<dbReference type="PANTHER" id="PTHR42803">
    <property type="entry name" value="ACYL-COA DEHYDROGENASE"/>
    <property type="match status" value="1"/>
</dbReference>
<dbReference type="InterPro" id="IPR009075">
    <property type="entry name" value="AcylCo_DH/oxidase_C"/>
</dbReference>
<evidence type="ECO:0000256" key="10">
    <source>
        <dbReference type="RuleBase" id="RU362125"/>
    </source>
</evidence>
<evidence type="ECO:0000259" key="13">
    <source>
        <dbReference type="Pfam" id="PF02771"/>
    </source>
</evidence>
<dbReference type="InterPro" id="IPR006091">
    <property type="entry name" value="Acyl-CoA_Oxase/DH_mid-dom"/>
</dbReference>
<feature type="domain" description="Acyl-CoA dehydrogenase/oxidase N-terminal" evidence="13">
    <location>
        <begin position="79"/>
        <end position="156"/>
    </location>
</feature>
<name>A0A2J7TIN8_METSI</name>
<comment type="catalytic activity">
    <reaction evidence="6">
        <text>3-(methylsulfanyl)propanoyl-CoA + oxidized [electron-transfer flavoprotein] + H(+) = 3-(methylsulfanyl)acryloyl-CoA + reduced [electron-transfer flavoprotein]</text>
        <dbReference type="Rhea" id="RHEA:52612"/>
        <dbReference type="Rhea" id="RHEA-COMP:10685"/>
        <dbReference type="Rhea" id="RHEA-COMP:10686"/>
        <dbReference type="ChEBI" id="CHEBI:15378"/>
        <dbReference type="ChEBI" id="CHEBI:57692"/>
        <dbReference type="ChEBI" id="CHEBI:58307"/>
        <dbReference type="ChEBI" id="CHEBI:82815"/>
        <dbReference type="ChEBI" id="CHEBI:84994"/>
        <dbReference type="EC" id="1.3.99.41"/>
    </reaction>
    <physiologicalReaction direction="left-to-right" evidence="6">
        <dbReference type="Rhea" id="RHEA:52613"/>
    </physiologicalReaction>
</comment>